<gene>
    <name evidence="2" type="ORF">dnm_012330</name>
</gene>
<feature type="domain" description="Tail specific protease" evidence="1">
    <location>
        <begin position="499"/>
        <end position="689"/>
    </location>
</feature>
<protein>
    <submittedName>
        <fullName evidence="2">Protease domain-containing protein</fullName>
    </submittedName>
</protein>
<name>A0A975GLW4_9BACT</name>
<dbReference type="InterPro" id="IPR005151">
    <property type="entry name" value="Tail-specific_protease"/>
</dbReference>
<dbReference type="Pfam" id="PF03572">
    <property type="entry name" value="Peptidase_S41"/>
    <property type="match status" value="1"/>
</dbReference>
<keyword evidence="3" id="KW-1185">Reference proteome</keyword>
<dbReference type="InterPro" id="IPR029045">
    <property type="entry name" value="ClpP/crotonase-like_dom_sf"/>
</dbReference>
<dbReference type="SUPFAM" id="SSF52096">
    <property type="entry name" value="ClpP/crotonase"/>
    <property type="match status" value="1"/>
</dbReference>
<dbReference type="Gene3D" id="3.30.750.44">
    <property type="match status" value="1"/>
</dbReference>
<dbReference type="KEGG" id="dmm:dnm_012330"/>
<proteinExistence type="predicted"/>
<dbReference type="AlphaFoldDB" id="A0A975GLW4"/>
<accession>A0A975GLW4</accession>
<dbReference type="Proteomes" id="UP000663722">
    <property type="component" value="Chromosome"/>
</dbReference>
<dbReference type="GO" id="GO:0008236">
    <property type="term" value="F:serine-type peptidase activity"/>
    <property type="evidence" value="ECO:0007669"/>
    <property type="project" value="InterPro"/>
</dbReference>
<evidence type="ECO:0000313" key="3">
    <source>
        <dbReference type="Proteomes" id="UP000663722"/>
    </source>
</evidence>
<dbReference type="PANTHER" id="PTHR32060:SF30">
    <property type="entry name" value="CARBOXY-TERMINAL PROCESSING PROTEASE CTPA"/>
    <property type="match status" value="1"/>
</dbReference>
<dbReference type="CDD" id="cd07562">
    <property type="entry name" value="Peptidase_S41_TRI"/>
    <property type="match status" value="1"/>
</dbReference>
<dbReference type="GO" id="GO:0030288">
    <property type="term" value="C:outer membrane-bounded periplasmic space"/>
    <property type="evidence" value="ECO:0007669"/>
    <property type="project" value="TreeGrafter"/>
</dbReference>
<sequence length="716" mass="81525">MKKQLRLRRLHMLADIWGKVYLFHPAIVCRNIGADWNRVLLKMIPKIENTADSAQAVSALNDGLFRWLDDPLTFARQKPSPDLSAEDCKPESSEFSISDKITSILGIGPDSIRSKSFLNQLSQVSETLRNAKRLIVDLRWRSPYDKNLPHTFLRFFADSPCRGIPEIRRVHHGWNEDGEPYIYRQTWEVSHGIRVNPFSEPEHFSRIPLVFVVNNSSVSHFWQQLSALQSLPRIRVIWEQTGSFSIPRSEAITYNEDIEVHLNALLSRFQPDLVRPAPIPSHELPAVAEQVLAEKSKYTSPLFPPPMQFPEPEPISDRLSREERLMGLLKTWVILRHFFPLFDVRDWDALLYKWIPKAEAAPDLKAYYRVLKALTVQLHDSHAHVRHPAIEKSAAIPVRLKYAEEKVVIGEISEAPGISLGDEVIRINDTSVDSLETQFRLRISASSDQAFYRDFLGRMVMGEKGKELKLTVRNAGRLTELSLRFMEPTQEKGETERKATVPFFAMPPAAKHIRILENNLGYMTPFTMAGVKILDNAFHLLENTDGLIIDLRGYPKTHFQQELIRRLCRETVCSPRYEIPVAAYPDADVLKWSVIQYVIKPDRNGYVYDKPVVALTDETTQSSAEDFCMYLRNANRAVFVGSPTAGCHGNMAFADLPGGGWLSFTGMRVTWPDGTPFQGIGIIPDVRVSPTIRALRQGRDEILEQGIRTLKGLITN</sequence>
<dbReference type="Gene3D" id="3.90.226.10">
    <property type="entry name" value="2-enoyl-CoA Hydratase, Chain A, domain 1"/>
    <property type="match status" value="2"/>
</dbReference>
<dbReference type="PANTHER" id="PTHR32060">
    <property type="entry name" value="TAIL-SPECIFIC PROTEASE"/>
    <property type="match status" value="1"/>
</dbReference>
<keyword evidence="2" id="KW-0645">Protease</keyword>
<evidence type="ECO:0000313" key="2">
    <source>
        <dbReference type="EMBL" id="QTA85228.1"/>
    </source>
</evidence>
<dbReference type="GO" id="GO:0007165">
    <property type="term" value="P:signal transduction"/>
    <property type="evidence" value="ECO:0007669"/>
    <property type="project" value="TreeGrafter"/>
</dbReference>
<organism evidence="2 3">
    <name type="scientific">Desulfonema magnum</name>
    <dbReference type="NCBI Taxonomy" id="45655"/>
    <lineage>
        <taxon>Bacteria</taxon>
        <taxon>Pseudomonadati</taxon>
        <taxon>Thermodesulfobacteriota</taxon>
        <taxon>Desulfobacteria</taxon>
        <taxon>Desulfobacterales</taxon>
        <taxon>Desulfococcaceae</taxon>
        <taxon>Desulfonema</taxon>
    </lineage>
</organism>
<dbReference type="GO" id="GO:0004175">
    <property type="term" value="F:endopeptidase activity"/>
    <property type="evidence" value="ECO:0007669"/>
    <property type="project" value="TreeGrafter"/>
</dbReference>
<keyword evidence="2" id="KW-0378">Hydrolase</keyword>
<evidence type="ECO:0000259" key="1">
    <source>
        <dbReference type="SMART" id="SM00245"/>
    </source>
</evidence>
<reference evidence="2" key="1">
    <citation type="journal article" date="2021" name="Microb. Physiol.">
        <title>Proteogenomic Insights into the Physiology of Marine, Sulfate-Reducing, Filamentous Desulfonema limicola and Desulfonema magnum.</title>
        <authorList>
            <person name="Schnaars V."/>
            <person name="Wohlbrand L."/>
            <person name="Scheve S."/>
            <person name="Hinrichs C."/>
            <person name="Reinhardt R."/>
            <person name="Rabus R."/>
        </authorList>
    </citation>
    <scope>NUCLEOTIDE SEQUENCE</scope>
    <source>
        <strain evidence="2">4be13</strain>
    </source>
</reference>
<dbReference type="EMBL" id="CP061800">
    <property type="protein sequence ID" value="QTA85228.1"/>
    <property type="molecule type" value="Genomic_DNA"/>
</dbReference>
<dbReference type="GO" id="GO:0006508">
    <property type="term" value="P:proteolysis"/>
    <property type="evidence" value="ECO:0007669"/>
    <property type="project" value="UniProtKB-KW"/>
</dbReference>
<dbReference type="RefSeq" id="WP_207681369.1">
    <property type="nucleotide sequence ID" value="NZ_CP061800.1"/>
</dbReference>
<dbReference type="SMART" id="SM00245">
    <property type="entry name" value="TSPc"/>
    <property type="match status" value="1"/>
</dbReference>